<evidence type="ECO:0000313" key="3">
    <source>
        <dbReference type="EMBL" id="EOA87451.1"/>
    </source>
</evidence>
<proteinExistence type="predicted"/>
<keyword evidence="4" id="KW-1185">Reference proteome</keyword>
<name>R0IRY2_EXST2</name>
<accession>R0IRY2</accession>
<evidence type="ECO:0000259" key="2">
    <source>
        <dbReference type="Pfam" id="PF06985"/>
    </source>
</evidence>
<sequence>MIEFLVPQPGKKKPNSREEDFQLVAMYRIRAYENGNATAFDSHITAKQVPLCASDNISQAKQWLQCCLTQHQECQRFHTSTVPNPHQRPTRVLEITPTTIRLRCNLKNEPFPYLVLSYMWGTNYSQQLRLLQSNVSAFEKAVPRDQLEASDVYKEAMRVTLALGYKYLWIDSLCIIQDSASDWAHEAQRMAVVYGNATCNLAFLFPPHAPEKPSQRSDPRIWSPCILRHAKGSAPAIYMHDDTTIEFRKEIDNYSKLRDWLVQRDWPLFHRAWTFQEYLLSPRTLLLGHGNLMWHCSHHFYDELLGAIAAPIEPPTNTNTNKTTSSAADSSPAVLFNPKRGKDRGKSRYFPTSIQAVSAAAATTNHAFSNPSILSFLTDWTNIVNEYRGRKLSFEKDRIIAFAGIATAFSHKSKLTYLGGLWAEILPAALLWHVDRKPAWLVRTENNIPDGISIADATWTAELGKDASGADALLPREIQSQLPSWSWFAVPLYKYHETRFLLSDDELFVRCKALSSPHLVHWTDLYSARLVSFTFPRHAAGQVPAGATHMHSFGGVQLRLAAATLGVRDNWAAQLAQRMAAIRRCSPENADGQMSWDPVLEYYADHVGAVSPPKNAVYALLAESQVVRCAGTKTVQRRFAGLMLVPDGQRGGSDECWTRIGVWKLRVNVLRVRVEAANIEAVAGRWGERSLIEGTWRHGVITLV</sequence>
<dbReference type="AlphaFoldDB" id="R0IRY2"/>
<feature type="region of interest" description="Disordered" evidence="1">
    <location>
        <begin position="315"/>
        <end position="345"/>
    </location>
</feature>
<protein>
    <recommendedName>
        <fullName evidence="2">Heterokaryon incompatibility domain-containing protein</fullName>
    </recommendedName>
</protein>
<dbReference type="Proteomes" id="UP000016935">
    <property type="component" value="Unassembled WGS sequence"/>
</dbReference>
<dbReference type="HOGENOM" id="CLU_002639_5_2_1"/>
<dbReference type="EMBL" id="KB908592">
    <property type="protein sequence ID" value="EOA87451.1"/>
    <property type="molecule type" value="Genomic_DNA"/>
</dbReference>
<reference evidence="3 4" key="1">
    <citation type="journal article" date="2012" name="PLoS Pathog.">
        <title>Diverse lifestyles and strategies of plant pathogenesis encoded in the genomes of eighteen Dothideomycetes fungi.</title>
        <authorList>
            <person name="Ohm R.A."/>
            <person name="Feau N."/>
            <person name="Henrissat B."/>
            <person name="Schoch C.L."/>
            <person name="Horwitz B.A."/>
            <person name="Barry K.W."/>
            <person name="Condon B.J."/>
            <person name="Copeland A.C."/>
            <person name="Dhillon B."/>
            <person name="Glaser F."/>
            <person name="Hesse C.N."/>
            <person name="Kosti I."/>
            <person name="LaButti K."/>
            <person name="Lindquist E.A."/>
            <person name="Lucas S."/>
            <person name="Salamov A.A."/>
            <person name="Bradshaw R.E."/>
            <person name="Ciuffetti L."/>
            <person name="Hamelin R.C."/>
            <person name="Kema G.H.J."/>
            <person name="Lawrence C."/>
            <person name="Scott J.A."/>
            <person name="Spatafora J.W."/>
            <person name="Turgeon B.G."/>
            <person name="de Wit P.J.G.M."/>
            <person name="Zhong S."/>
            <person name="Goodwin S.B."/>
            <person name="Grigoriev I.V."/>
        </authorList>
    </citation>
    <scope>NUCLEOTIDE SEQUENCE [LARGE SCALE GENOMIC DNA]</scope>
    <source>
        <strain evidence="4">28A</strain>
    </source>
</reference>
<dbReference type="GeneID" id="19396348"/>
<dbReference type="PANTHER" id="PTHR33112">
    <property type="entry name" value="DOMAIN PROTEIN, PUTATIVE-RELATED"/>
    <property type="match status" value="1"/>
</dbReference>
<gene>
    <name evidence="3" type="ORF">SETTUDRAFT_136273</name>
</gene>
<organism evidence="3 4">
    <name type="scientific">Exserohilum turcicum (strain 28A)</name>
    <name type="common">Northern leaf blight fungus</name>
    <name type="synonym">Setosphaeria turcica</name>
    <dbReference type="NCBI Taxonomy" id="671987"/>
    <lineage>
        <taxon>Eukaryota</taxon>
        <taxon>Fungi</taxon>
        <taxon>Dikarya</taxon>
        <taxon>Ascomycota</taxon>
        <taxon>Pezizomycotina</taxon>
        <taxon>Dothideomycetes</taxon>
        <taxon>Pleosporomycetidae</taxon>
        <taxon>Pleosporales</taxon>
        <taxon>Pleosporineae</taxon>
        <taxon>Pleosporaceae</taxon>
        <taxon>Exserohilum</taxon>
    </lineage>
</organism>
<dbReference type="InterPro" id="IPR010730">
    <property type="entry name" value="HET"/>
</dbReference>
<reference evidence="3 4" key="2">
    <citation type="journal article" date="2013" name="PLoS Genet.">
        <title>Comparative genome structure, secondary metabolite, and effector coding capacity across Cochliobolus pathogens.</title>
        <authorList>
            <person name="Condon B.J."/>
            <person name="Leng Y."/>
            <person name="Wu D."/>
            <person name="Bushley K.E."/>
            <person name="Ohm R.A."/>
            <person name="Otillar R."/>
            <person name="Martin J."/>
            <person name="Schackwitz W."/>
            <person name="Grimwood J."/>
            <person name="MohdZainudin N."/>
            <person name="Xue C."/>
            <person name="Wang R."/>
            <person name="Manning V.A."/>
            <person name="Dhillon B."/>
            <person name="Tu Z.J."/>
            <person name="Steffenson B.J."/>
            <person name="Salamov A."/>
            <person name="Sun H."/>
            <person name="Lowry S."/>
            <person name="LaButti K."/>
            <person name="Han J."/>
            <person name="Copeland A."/>
            <person name="Lindquist E."/>
            <person name="Barry K."/>
            <person name="Schmutz J."/>
            <person name="Baker S.E."/>
            <person name="Ciuffetti L.M."/>
            <person name="Grigoriev I.V."/>
            <person name="Zhong S."/>
            <person name="Turgeon B.G."/>
        </authorList>
    </citation>
    <scope>NUCLEOTIDE SEQUENCE [LARGE SCALE GENOMIC DNA]</scope>
    <source>
        <strain evidence="4">28A</strain>
    </source>
</reference>
<dbReference type="RefSeq" id="XP_008025849.1">
    <property type="nucleotide sequence ID" value="XM_008027658.1"/>
</dbReference>
<evidence type="ECO:0000313" key="4">
    <source>
        <dbReference type="Proteomes" id="UP000016935"/>
    </source>
</evidence>
<dbReference type="OrthoDB" id="5362512at2759"/>
<feature type="domain" description="Heterokaryon incompatibility" evidence="2">
    <location>
        <begin position="113"/>
        <end position="277"/>
    </location>
</feature>
<dbReference type="PANTHER" id="PTHR33112:SF8">
    <property type="entry name" value="HETEROKARYON INCOMPATIBILITY DOMAIN-CONTAINING PROTEIN"/>
    <property type="match status" value="1"/>
</dbReference>
<dbReference type="STRING" id="671987.R0IRY2"/>
<evidence type="ECO:0000256" key="1">
    <source>
        <dbReference type="SAM" id="MobiDB-lite"/>
    </source>
</evidence>
<dbReference type="Pfam" id="PF06985">
    <property type="entry name" value="HET"/>
    <property type="match status" value="1"/>
</dbReference>
<dbReference type="eggNOG" id="ENOG502SQCA">
    <property type="taxonomic scope" value="Eukaryota"/>
</dbReference>